<dbReference type="RefSeq" id="WP_267927340.1">
    <property type="nucleotide sequence ID" value="NZ_AP024233.1"/>
</dbReference>
<sequence length="165" mass="18643">MFTSLLLCTHGTDGARRAEQLVFTELCTRNPELQVTVLTIIDQDWQSMTGDDWLNSSKTHTTFLDHVEKQMQEENEEDWQRIREQYPAAARAVFAGVVGPIEQTIADEARKRNCDLIVIGPYRESRRLFNLAMEKGLRSRIDAPGLHKILPCPMLVAPPLPGPAS</sequence>
<evidence type="ECO:0000313" key="2">
    <source>
        <dbReference type="EMBL" id="BCO10613.1"/>
    </source>
</evidence>
<evidence type="ECO:0000259" key="1">
    <source>
        <dbReference type="Pfam" id="PF00582"/>
    </source>
</evidence>
<evidence type="ECO:0000313" key="3">
    <source>
        <dbReference type="Proteomes" id="UP001063350"/>
    </source>
</evidence>
<dbReference type="EMBL" id="AP024233">
    <property type="protein sequence ID" value="BCO10613.1"/>
    <property type="molecule type" value="Genomic_DNA"/>
</dbReference>
<dbReference type="InterPro" id="IPR006016">
    <property type="entry name" value="UspA"/>
</dbReference>
<name>A0A915U3I5_9BACT</name>
<accession>A0A915U3I5</accession>
<dbReference type="Pfam" id="PF00582">
    <property type="entry name" value="Usp"/>
    <property type="match status" value="1"/>
</dbReference>
<dbReference type="InterPro" id="IPR014729">
    <property type="entry name" value="Rossmann-like_a/b/a_fold"/>
</dbReference>
<reference evidence="2" key="1">
    <citation type="submission" date="2020-12" db="EMBL/GenBank/DDBJ databases">
        <title>Desulfobium dissulfuricans gen. nov., sp. nov., a novel mesophilic, sulfate-reducing bacterium isolated from a deep-sea hydrothermal vent.</title>
        <authorList>
            <person name="Hashimoto Y."/>
            <person name="Tame A."/>
            <person name="Sawayama S."/>
            <person name="Miyazaki J."/>
            <person name="Takai K."/>
            <person name="Nakagawa S."/>
        </authorList>
    </citation>
    <scope>NUCLEOTIDE SEQUENCE</scope>
    <source>
        <strain evidence="2">GF1</strain>
    </source>
</reference>
<dbReference type="SUPFAM" id="SSF52402">
    <property type="entry name" value="Adenine nucleotide alpha hydrolases-like"/>
    <property type="match status" value="1"/>
</dbReference>
<dbReference type="AlphaFoldDB" id="A0A915U3I5"/>
<feature type="domain" description="UspA" evidence="1">
    <location>
        <begin position="1"/>
        <end position="120"/>
    </location>
</feature>
<proteinExistence type="predicted"/>
<keyword evidence="3" id="KW-1185">Reference proteome</keyword>
<dbReference type="Proteomes" id="UP001063350">
    <property type="component" value="Chromosome"/>
</dbReference>
<dbReference type="Gene3D" id="3.40.50.620">
    <property type="entry name" value="HUPs"/>
    <property type="match status" value="1"/>
</dbReference>
<organism evidence="2 3">
    <name type="scientific">Desulfolithobacter dissulfuricans</name>
    <dbReference type="NCBI Taxonomy" id="2795293"/>
    <lineage>
        <taxon>Bacteria</taxon>
        <taxon>Pseudomonadati</taxon>
        <taxon>Thermodesulfobacteriota</taxon>
        <taxon>Desulfobulbia</taxon>
        <taxon>Desulfobulbales</taxon>
        <taxon>Desulfobulbaceae</taxon>
        <taxon>Desulfolithobacter</taxon>
    </lineage>
</organism>
<protein>
    <recommendedName>
        <fullName evidence="1">UspA domain-containing protein</fullName>
    </recommendedName>
</protein>
<dbReference type="KEGG" id="ddu:GF1_29890"/>
<gene>
    <name evidence="2" type="ORF">GF1_29890</name>
</gene>